<sequence length="288" mass="29979">MRPLRIALLGTEHVHTADHRAAVTACPDAELCHTLDEADAAVICSTTARHGEWLRIAATANLPVLVEKPLAASLAETTALTASVGSGAAVVAMFLRCAPALHRVRSVLATGALGEIVGARLSFGHPGLPDGMFEGTAAWMLDPARGGIGAFADLGIHLIDLLLWLRPDAPIAVRDARFRMPAGMAVDSSGVAVCDWGAVPVTLAAGWTTRPGGLRLRVDGTRDRLVLRDGLLAVGPDVERHAPQAAGDATRAFLAGLRGRSMWRPPTAADVLTCASVLEGVSVAARRA</sequence>
<reference evidence="5 6" key="1">
    <citation type="submission" date="2019-10" db="EMBL/GenBank/DDBJ databases">
        <title>Nocardia macrotermitis sp. nov. and Nocardia aurantia sp. nov., isolated from the gut of fungus growing-termite Macrotermes natalensis.</title>
        <authorList>
            <person name="Benndorf R."/>
            <person name="Schwitalla J."/>
            <person name="Martin K."/>
            <person name="De Beer W."/>
            <person name="Kaster A.-K."/>
            <person name="Vollmers J."/>
            <person name="Poulsen M."/>
            <person name="Beemelmanns C."/>
        </authorList>
    </citation>
    <scope>NUCLEOTIDE SEQUENCE [LARGE SCALE GENOMIC DNA]</scope>
    <source>
        <strain evidence="5 6">RB56</strain>
    </source>
</reference>
<dbReference type="InterPro" id="IPR051317">
    <property type="entry name" value="Gfo/Idh/MocA_oxidoreduct"/>
</dbReference>
<comment type="similarity">
    <text evidence="1">Belongs to the Gfo/Idh/MocA family.</text>
</comment>
<keyword evidence="6" id="KW-1185">Reference proteome</keyword>
<gene>
    <name evidence="5" type="ORF">NRB56_30530</name>
</gene>
<comment type="caution">
    <text evidence="5">The sequence shown here is derived from an EMBL/GenBank/DDBJ whole genome shotgun (WGS) entry which is preliminary data.</text>
</comment>
<dbReference type="Gene3D" id="3.30.360.10">
    <property type="entry name" value="Dihydrodipicolinate Reductase, domain 2"/>
    <property type="match status" value="1"/>
</dbReference>
<keyword evidence="2" id="KW-0560">Oxidoreductase</keyword>
<organism evidence="5 6">
    <name type="scientific">Nocardia aurantia</name>
    <dbReference type="NCBI Taxonomy" id="2585199"/>
    <lineage>
        <taxon>Bacteria</taxon>
        <taxon>Bacillati</taxon>
        <taxon>Actinomycetota</taxon>
        <taxon>Actinomycetes</taxon>
        <taxon>Mycobacteriales</taxon>
        <taxon>Nocardiaceae</taxon>
        <taxon>Nocardia</taxon>
    </lineage>
</organism>
<name>A0A7K0DP00_9NOCA</name>
<evidence type="ECO:0000313" key="6">
    <source>
        <dbReference type="Proteomes" id="UP000431401"/>
    </source>
</evidence>
<dbReference type="GO" id="GO:0016491">
    <property type="term" value="F:oxidoreductase activity"/>
    <property type="evidence" value="ECO:0007669"/>
    <property type="project" value="UniProtKB-KW"/>
</dbReference>
<dbReference type="AlphaFoldDB" id="A0A7K0DP00"/>
<dbReference type="SUPFAM" id="SSF51735">
    <property type="entry name" value="NAD(P)-binding Rossmann-fold domains"/>
    <property type="match status" value="1"/>
</dbReference>
<feature type="domain" description="GFO/IDH/MocA-like oxidoreductase" evidence="4">
    <location>
        <begin position="103"/>
        <end position="225"/>
    </location>
</feature>
<evidence type="ECO:0008006" key="7">
    <source>
        <dbReference type="Google" id="ProtNLM"/>
    </source>
</evidence>
<proteinExistence type="inferred from homology"/>
<evidence type="ECO:0000313" key="5">
    <source>
        <dbReference type="EMBL" id="MQY27470.1"/>
    </source>
</evidence>
<dbReference type="InterPro" id="IPR036291">
    <property type="entry name" value="NAD(P)-bd_dom_sf"/>
</dbReference>
<evidence type="ECO:0000256" key="1">
    <source>
        <dbReference type="ARBA" id="ARBA00010928"/>
    </source>
</evidence>
<protein>
    <recommendedName>
        <fullName evidence="7">Oxidoreductase</fullName>
    </recommendedName>
</protein>
<dbReference type="PANTHER" id="PTHR43708:SF5">
    <property type="entry name" value="CONSERVED EXPRESSED OXIDOREDUCTASE (EUROFUNG)-RELATED"/>
    <property type="match status" value="1"/>
</dbReference>
<evidence type="ECO:0000256" key="2">
    <source>
        <dbReference type="ARBA" id="ARBA00023002"/>
    </source>
</evidence>
<evidence type="ECO:0000259" key="3">
    <source>
        <dbReference type="Pfam" id="PF01408"/>
    </source>
</evidence>
<dbReference type="EMBL" id="WEGI01000006">
    <property type="protein sequence ID" value="MQY27470.1"/>
    <property type="molecule type" value="Genomic_DNA"/>
</dbReference>
<evidence type="ECO:0000259" key="4">
    <source>
        <dbReference type="Pfam" id="PF22725"/>
    </source>
</evidence>
<dbReference type="InterPro" id="IPR000683">
    <property type="entry name" value="Gfo/Idh/MocA-like_OxRdtase_N"/>
</dbReference>
<dbReference type="GO" id="GO:0000166">
    <property type="term" value="F:nucleotide binding"/>
    <property type="evidence" value="ECO:0007669"/>
    <property type="project" value="InterPro"/>
</dbReference>
<dbReference type="Pfam" id="PF01408">
    <property type="entry name" value="GFO_IDH_MocA"/>
    <property type="match status" value="1"/>
</dbReference>
<dbReference type="Proteomes" id="UP000431401">
    <property type="component" value="Unassembled WGS sequence"/>
</dbReference>
<dbReference type="PANTHER" id="PTHR43708">
    <property type="entry name" value="CONSERVED EXPRESSED OXIDOREDUCTASE (EUROFUNG)"/>
    <property type="match status" value="1"/>
</dbReference>
<dbReference type="SUPFAM" id="SSF55347">
    <property type="entry name" value="Glyceraldehyde-3-phosphate dehydrogenase-like, C-terminal domain"/>
    <property type="match status" value="1"/>
</dbReference>
<dbReference type="RefSeq" id="WP_194290864.1">
    <property type="nucleotide sequence ID" value="NZ_WEGI01000006.1"/>
</dbReference>
<dbReference type="Gene3D" id="3.40.50.720">
    <property type="entry name" value="NAD(P)-binding Rossmann-like Domain"/>
    <property type="match status" value="1"/>
</dbReference>
<dbReference type="Pfam" id="PF22725">
    <property type="entry name" value="GFO_IDH_MocA_C3"/>
    <property type="match status" value="1"/>
</dbReference>
<accession>A0A7K0DP00</accession>
<feature type="domain" description="Gfo/Idh/MocA-like oxidoreductase N-terminal" evidence="3">
    <location>
        <begin position="25"/>
        <end position="84"/>
    </location>
</feature>
<dbReference type="InterPro" id="IPR055170">
    <property type="entry name" value="GFO_IDH_MocA-like_dom"/>
</dbReference>